<dbReference type="GO" id="GO:0070043">
    <property type="term" value="F:rRNA (guanine-N7-)-methyltransferase activity"/>
    <property type="evidence" value="ECO:0007669"/>
    <property type="project" value="TreeGrafter"/>
</dbReference>
<keyword evidence="5" id="KW-0949">S-adenosyl-L-methionine</keyword>
<name>A0A379TIW4_SALER</name>
<evidence type="ECO:0000313" key="6">
    <source>
        <dbReference type="EMBL" id="SUG50562.1"/>
    </source>
</evidence>
<dbReference type="AlphaFoldDB" id="A0A379TIW4"/>
<evidence type="ECO:0000313" key="7">
    <source>
        <dbReference type="Proteomes" id="UP000254741"/>
    </source>
</evidence>
<sequence>MSLNWKTLRRFKSRVEAYPSEPPFDGVISRAFASLSDMVSWCRHLPGDKGRFYALKGQLPEDEIASLPNNFSVESVEKLRVPQLEGERHLVIIKSNKV</sequence>
<dbReference type="EMBL" id="UGXG01000002">
    <property type="protein sequence ID" value="SUG50562.1"/>
    <property type="molecule type" value="Genomic_DNA"/>
</dbReference>
<dbReference type="Gene3D" id="3.40.50.150">
    <property type="entry name" value="Vaccinia Virus protein VP39"/>
    <property type="match status" value="1"/>
</dbReference>
<dbReference type="EC" id="2.1.1.170" evidence="6"/>
<keyword evidence="1" id="KW-0963">Cytoplasm</keyword>
<evidence type="ECO:0000256" key="2">
    <source>
        <dbReference type="ARBA" id="ARBA00022552"/>
    </source>
</evidence>
<dbReference type="InterPro" id="IPR029063">
    <property type="entry name" value="SAM-dependent_MTases_sf"/>
</dbReference>
<reference evidence="6 7" key="1">
    <citation type="submission" date="2018-06" db="EMBL/GenBank/DDBJ databases">
        <authorList>
            <consortium name="Pathogen Informatics"/>
            <person name="Doyle S."/>
        </authorList>
    </citation>
    <scope>NUCLEOTIDE SEQUENCE [LARGE SCALE GENOMIC DNA]</scope>
    <source>
        <strain evidence="6 7">NCTC8297</strain>
    </source>
</reference>
<keyword evidence="4 6" id="KW-0808">Transferase</keyword>
<dbReference type="PANTHER" id="PTHR31760">
    <property type="entry name" value="S-ADENOSYL-L-METHIONINE-DEPENDENT METHYLTRANSFERASES SUPERFAMILY PROTEIN"/>
    <property type="match status" value="1"/>
</dbReference>
<dbReference type="SUPFAM" id="SSF53335">
    <property type="entry name" value="S-adenosyl-L-methionine-dependent methyltransferases"/>
    <property type="match status" value="1"/>
</dbReference>
<accession>A0A379TIW4</accession>
<evidence type="ECO:0000256" key="1">
    <source>
        <dbReference type="ARBA" id="ARBA00022490"/>
    </source>
</evidence>
<evidence type="ECO:0000256" key="5">
    <source>
        <dbReference type="ARBA" id="ARBA00022691"/>
    </source>
</evidence>
<organism evidence="6 7">
    <name type="scientific">Salmonella enterica subsp. arizonae</name>
    <dbReference type="NCBI Taxonomy" id="59203"/>
    <lineage>
        <taxon>Bacteria</taxon>
        <taxon>Pseudomonadati</taxon>
        <taxon>Pseudomonadota</taxon>
        <taxon>Gammaproteobacteria</taxon>
        <taxon>Enterobacterales</taxon>
        <taxon>Enterobacteriaceae</taxon>
        <taxon>Salmonella</taxon>
    </lineage>
</organism>
<dbReference type="GO" id="GO:0005829">
    <property type="term" value="C:cytosol"/>
    <property type="evidence" value="ECO:0007669"/>
    <property type="project" value="TreeGrafter"/>
</dbReference>
<dbReference type="PANTHER" id="PTHR31760:SF0">
    <property type="entry name" value="S-ADENOSYL-L-METHIONINE-DEPENDENT METHYLTRANSFERASES SUPERFAMILY PROTEIN"/>
    <property type="match status" value="1"/>
</dbReference>
<keyword evidence="3 6" id="KW-0489">Methyltransferase</keyword>
<keyword evidence="2" id="KW-0698">rRNA processing</keyword>
<dbReference type="Pfam" id="PF02527">
    <property type="entry name" value="GidB"/>
    <property type="match status" value="1"/>
</dbReference>
<dbReference type="InterPro" id="IPR003682">
    <property type="entry name" value="rRNA_ssu_MeTfrase_G"/>
</dbReference>
<dbReference type="Proteomes" id="UP000254741">
    <property type="component" value="Unassembled WGS sequence"/>
</dbReference>
<evidence type="ECO:0000256" key="4">
    <source>
        <dbReference type="ARBA" id="ARBA00022679"/>
    </source>
</evidence>
<protein>
    <submittedName>
        <fullName evidence="6">16S rRNA methyltransferase</fullName>
        <ecNumber evidence="6">2.1.1.170</ecNumber>
    </submittedName>
</protein>
<gene>
    <name evidence="6" type="primary">gidB_2</name>
    <name evidence="6" type="ORF">NCTC8297_05972</name>
</gene>
<proteinExistence type="predicted"/>
<evidence type="ECO:0000256" key="3">
    <source>
        <dbReference type="ARBA" id="ARBA00022603"/>
    </source>
</evidence>